<comment type="caution">
    <text evidence="2">The sequence shown here is derived from an EMBL/GenBank/DDBJ whole genome shotgun (WGS) entry which is preliminary data.</text>
</comment>
<feature type="compositionally biased region" description="Basic residues" evidence="1">
    <location>
        <begin position="115"/>
        <end position="128"/>
    </location>
</feature>
<name>A0ABR3VSJ0_9PEZI</name>
<feature type="region of interest" description="Disordered" evidence="1">
    <location>
        <begin position="114"/>
        <end position="136"/>
    </location>
</feature>
<organism evidence="2 3">
    <name type="scientific">Phialemonium thermophilum</name>
    <dbReference type="NCBI Taxonomy" id="223376"/>
    <lineage>
        <taxon>Eukaryota</taxon>
        <taxon>Fungi</taxon>
        <taxon>Dikarya</taxon>
        <taxon>Ascomycota</taxon>
        <taxon>Pezizomycotina</taxon>
        <taxon>Sordariomycetes</taxon>
        <taxon>Sordariomycetidae</taxon>
        <taxon>Cephalothecales</taxon>
        <taxon>Cephalothecaceae</taxon>
        <taxon>Phialemonium</taxon>
    </lineage>
</organism>
<feature type="region of interest" description="Disordered" evidence="1">
    <location>
        <begin position="231"/>
        <end position="253"/>
    </location>
</feature>
<sequence length="253" mass="28750">MSIYSQIPTRWRFTAGCRREMVGLCYHSVQVMDPEPMISTAHGRQGQCARTGIVAGSQASWRIFLTVQDMHLALCKLQVAIRLPHPSAAHHAPPGGHLCHTQMRKTGSLHMGLRPVRKSRKATRRRSLSWREEAENGMTGLRHRKLQEQPIRRGMVSLAECHNDRRLIEGLTPSNHSILTFLDAYLGRPRRPMSMIKRTPSATSRAIWSRLCSGGQSASCRSMNWRALPRGASSRRREWMPGWTSSRPQQRDT</sequence>
<gene>
    <name evidence="2" type="ORF">VTK73DRAFT_2132</name>
</gene>
<keyword evidence="3" id="KW-1185">Reference proteome</keyword>
<dbReference type="Proteomes" id="UP001586593">
    <property type="component" value="Unassembled WGS sequence"/>
</dbReference>
<dbReference type="EMBL" id="JAZHXJ010001578">
    <property type="protein sequence ID" value="KAL1844633.1"/>
    <property type="molecule type" value="Genomic_DNA"/>
</dbReference>
<proteinExistence type="predicted"/>
<evidence type="ECO:0000256" key="1">
    <source>
        <dbReference type="SAM" id="MobiDB-lite"/>
    </source>
</evidence>
<reference evidence="2 3" key="1">
    <citation type="journal article" date="2024" name="Commun. Biol.">
        <title>Comparative genomic analysis of thermophilic fungi reveals convergent evolutionary adaptations and gene losses.</title>
        <authorList>
            <person name="Steindorff A.S."/>
            <person name="Aguilar-Pontes M.V."/>
            <person name="Robinson A.J."/>
            <person name="Andreopoulos B."/>
            <person name="LaButti K."/>
            <person name="Kuo A."/>
            <person name="Mondo S."/>
            <person name="Riley R."/>
            <person name="Otillar R."/>
            <person name="Haridas S."/>
            <person name="Lipzen A."/>
            <person name="Grimwood J."/>
            <person name="Schmutz J."/>
            <person name="Clum A."/>
            <person name="Reid I.D."/>
            <person name="Moisan M.C."/>
            <person name="Butler G."/>
            <person name="Nguyen T.T.M."/>
            <person name="Dewar K."/>
            <person name="Conant G."/>
            <person name="Drula E."/>
            <person name="Henrissat B."/>
            <person name="Hansel C."/>
            <person name="Singer S."/>
            <person name="Hutchinson M.I."/>
            <person name="de Vries R.P."/>
            <person name="Natvig D.O."/>
            <person name="Powell A.J."/>
            <person name="Tsang A."/>
            <person name="Grigoriev I.V."/>
        </authorList>
    </citation>
    <scope>NUCLEOTIDE SEQUENCE [LARGE SCALE GENOMIC DNA]</scope>
    <source>
        <strain evidence="2 3">ATCC 24622</strain>
    </source>
</reference>
<evidence type="ECO:0000313" key="3">
    <source>
        <dbReference type="Proteomes" id="UP001586593"/>
    </source>
</evidence>
<protein>
    <submittedName>
        <fullName evidence="2">Uncharacterized protein</fullName>
    </submittedName>
</protein>
<accession>A0ABR3VSJ0</accession>
<feature type="compositionally biased region" description="Polar residues" evidence="1">
    <location>
        <begin position="243"/>
        <end position="253"/>
    </location>
</feature>
<evidence type="ECO:0000313" key="2">
    <source>
        <dbReference type="EMBL" id="KAL1844633.1"/>
    </source>
</evidence>